<accession>B9TQH1</accession>
<organism evidence="2 3">
    <name type="scientific">Ricinus communis</name>
    <name type="common">Castor bean</name>
    <dbReference type="NCBI Taxonomy" id="3988"/>
    <lineage>
        <taxon>Eukaryota</taxon>
        <taxon>Viridiplantae</taxon>
        <taxon>Streptophyta</taxon>
        <taxon>Embryophyta</taxon>
        <taxon>Tracheophyta</taxon>
        <taxon>Spermatophyta</taxon>
        <taxon>Magnoliopsida</taxon>
        <taxon>eudicotyledons</taxon>
        <taxon>Gunneridae</taxon>
        <taxon>Pentapetalae</taxon>
        <taxon>rosids</taxon>
        <taxon>fabids</taxon>
        <taxon>Malpighiales</taxon>
        <taxon>Euphorbiaceae</taxon>
        <taxon>Acalyphoideae</taxon>
        <taxon>Acalypheae</taxon>
        <taxon>Ricinus</taxon>
    </lineage>
</organism>
<dbReference type="EMBL" id="EQ998796">
    <property type="protein sequence ID" value="EEF21893.1"/>
    <property type="molecule type" value="Genomic_DNA"/>
</dbReference>
<evidence type="ECO:0000313" key="3">
    <source>
        <dbReference type="Proteomes" id="UP000008311"/>
    </source>
</evidence>
<sequence>MRHHRAGRPRDVAVRRARRGLAGDRRRGCRAGPPPPSRVARLRRGRRVRARRLDRHQARRPAPPPRPPRGPGPGGHPEPAELPVLARHVHHRRRRALRRPAGQALPPGGRGGCGPDGAVAPGPRRALPDRRRHRHRARRGRRRYRASRDLTQPHHRRVSA</sequence>
<dbReference type="AlphaFoldDB" id="B9TQH1"/>
<feature type="compositionally biased region" description="Pro residues" evidence="1">
    <location>
        <begin position="61"/>
        <end position="76"/>
    </location>
</feature>
<dbReference type="InParanoid" id="B9TQH1"/>
<keyword evidence="3" id="KW-1185">Reference proteome</keyword>
<proteinExistence type="predicted"/>
<feature type="compositionally biased region" description="Basic residues" evidence="1">
    <location>
        <begin position="130"/>
        <end position="145"/>
    </location>
</feature>
<feature type="compositionally biased region" description="Basic residues" evidence="1">
    <location>
        <begin position="40"/>
        <end position="59"/>
    </location>
</feature>
<reference evidence="3" key="1">
    <citation type="journal article" date="2010" name="Nat. Biotechnol.">
        <title>Draft genome sequence of the oilseed species Ricinus communis.</title>
        <authorList>
            <person name="Chan A.P."/>
            <person name="Crabtree J."/>
            <person name="Zhao Q."/>
            <person name="Lorenzi H."/>
            <person name="Orvis J."/>
            <person name="Puiu D."/>
            <person name="Melake-Berhan A."/>
            <person name="Jones K.M."/>
            <person name="Redman J."/>
            <person name="Chen G."/>
            <person name="Cahoon E.B."/>
            <person name="Gedil M."/>
            <person name="Stanke M."/>
            <person name="Haas B.J."/>
            <person name="Wortman J.R."/>
            <person name="Fraser-Liggett C.M."/>
            <person name="Ravel J."/>
            <person name="Rabinowicz P.D."/>
        </authorList>
    </citation>
    <scope>NUCLEOTIDE SEQUENCE [LARGE SCALE GENOMIC DNA]</scope>
    <source>
        <strain evidence="3">cv. Hale</strain>
    </source>
</reference>
<dbReference type="Proteomes" id="UP000008311">
    <property type="component" value="Unassembled WGS sequence"/>
</dbReference>
<feature type="region of interest" description="Disordered" evidence="1">
    <location>
        <begin position="1"/>
        <end position="160"/>
    </location>
</feature>
<feature type="compositionally biased region" description="Low complexity" evidence="1">
    <location>
        <begin position="116"/>
        <end position="125"/>
    </location>
</feature>
<evidence type="ECO:0000256" key="1">
    <source>
        <dbReference type="SAM" id="MobiDB-lite"/>
    </source>
</evidence>
<evidence type="ECO:0000313" key="2">
    <source>
        <dbReference type="EMBL" id="EEF21893.1"/>
    </source>
</evidence>
<gene>
    <name evidence="2" type="ORF">RCOM_2120750</name>
</gene>
<protein>
    <submittedName>
        <fullName evidence="2">Uncharacterized protein</fullName>
    </submittedName>
</protein>
<name>B9TQH1_RICCO</name>
<feature type="compositionally biased region" description="Basic residues" evidence="1">
    <location>
        <begin position="87"/>
        <end position="98"/>
    </location>
</feature>